<dbReference type="EMBL" id="DRBC01000110">
    <property type="protein sequence ID" value="HDN84485.1"/>
    <property type="molecule type" value="Genomic_DNA"/>
</dbReference>
<evidence type="ECO:0000256" key="5">
    <source>
        <dbReference type="ARBA" id="ARBA00023125"/>
    </source>
</evidence>
<dbReference type="PANTHER" id="PTHR10322">
    <property type="entry name" value="DNA POLYMERASE CATALYTIC SUBUNIT"/>
    <property type="match status" value="1"/>
</dbReference>
<dbReference type="SUPFAM" id="SSF53098">
    <property type="entry name" value="Ribonuclease H-like"/>
    <property type="match status" value="1"/>
</dbReference>
<proteinExistence type="inferred from homology"/>
<evidence type="ECO:0000313" key="11">
    <source>
        <dbReference type="EMBL" id="HDN84485.1"/>
    </source>
</evidence>
<accession>A0A662D8M1</accession>
<reference evidence="12 13" key="1">
    <citation type="submission" date="2018-06" db="EMBL/GenBank/DDBJ databases">
        <title>Extensive metabolic versatility and redundancy in microbially diverse, dynamic hydrothermal sediments.</title>
        <authorList>
            <person name="Dombrowski N."/>
            <person name="Teske A."/>
            <person name="Baker B.J."/>
        </authorList>
    </citation>
    <scope>NUCLEOTIDE SEQUENCE [LARGE SCALE GENOMIC DNA]</scope>
    <source>
        <strain evidence="12">B19_G9</strain>
    </source>
</reference>
<keyword evidence="7" id="KW-0235">DNA replication</keyword>
<dbReference type="InterPro" id="IPR012337">
    <property type="entry name" value="RNaseH-like_sf"/>
</dbReference>
<evidence type="ECO:0000256" key="4">
    <source>
        <dbReference type="ARBA" id="ARBA00022932"/>
    </source>
</evidence>
<keyword evidence="2 7" id="KW-0808">Transferase</keyword>
<dbReference type="Gene3D" id="3.30.342.10">
    <property type="entry name" value="DNA Polymerase, chain B, domain 1"/>
    <property type="match status" value="1"/>
</dbReference>
<dbReference type="Pfam" id="PF03104">
    <property type="entry name" value="DNA_pol_B_exo1"/>
    <property type="match status" value="1"/>
</dbReference>
<dbReference type="PANTHER" id="PTHR10322:SF23">
    <property type="entry name" value="DNA POLYMERASE DELTA CATALYTIC SUBUNIT"/>
    <property type="match status" value="1"/>
</dbReference>
<evidence type="ECO:0000256" key="1">
    <source>
        <dbReference type="ARBA" id="ARBA00005755"/>
    </source>
</evidence>
<organism evidence="12 13">
    <name type="scientific">Aerophobetes bacterium</name>
    <dbReference type="NCBI Taxonomy" id="2030807"/>
    <lineage>
        <taxon>Bacteria</taxon>
        <taxon>Candidatus Aerophobota</taxon>
    </lineage>
</organism>
<dbReference type="Gene3D" id="3.30.420.10">
    <property type="entry name" value="Ribonuclease H-like superfamily/Ribonuclease H"/>
    <property type="match status" value="1"/>
</dbReference>
<evidence type="ECO:0000256" key="3">
    <source>
        <dbReference type="ARBA" id="ARBA00022695"/>
    </source>
</evidence>
<dbReference type="Gene3D" id="1.10.287.690">
    <property type="entry name" value="Helix hairpin bin"/>
    <property type="match status" value="1"/>
</dbReference>
<dbReference type="GO" id="GO:0003677">
    <property type="term" value="F:DNA binding"/>
    <property type="evidence" value="ECO:0007669"/>
    <property type="project" value="UniProtKB-KW"/>
</dbReference>
<dbReference type="InterPro" id="IPR036397">
    <property type="entry name" value="RNaseH_sf"/>
</dbReference>
<dbReference type="Pfam" id="PF00136">
    <property type="entry name" value="DNA_pol_B"/>
    <property type="match status" value="1"/>
</dbReference>
<keyword evidence="3 7" id="KW-0548">Nucleotidyltransferase</keyword>
<keyword evidence="4 7" id="KW-0239">DNA-directed DNA polymerase</keyword>
<reference evidence="11" key="2">
    <citation type="journal article" date="2020" name="mSystems">
        <title>Genome- and Community-Level Interaction Insights into Carbon Utilization and Element Cycling Functions of Hydrothermarchaeota in Hydrothermal Sediment.</title>
        <authorList>
            <person name="Zhou Z."/>
            <person name="Liu Y."/>
            <person name="Xu W."/>
            <person name="Pan J."/>
            <person name="Luo Z.H."/>
            <person name="Li M."/>
        </authorList>
    </citation>
    <scope>NUCLEOTIDE SEQUENCE [LARGE SCALE GENOMIC DNA]</scope>
    <source>
        <strain evidence="11">HyVt-219</strain>
    </source>
</reference>
<dbReference type="InterPro" id="IPR006134">
    <property type="entry name" value="DNA-dir_DNA_pol_B_multi_dom"/>
</dbReference>
<evidence type="ECO:0000256" key="6">
    <source>
        <dbReference type="ARBA" id="ARBA00049244"/>
    </source>
</evidence>
<dbReference type="InterPro" id="IPR023211">
    <property type="entry name" value="DNA_pol_palm_dom_sf"/>
</dbReference>
<dbReference type="InterPro" id="IPR006133">
    <property type="entry name" value="DNA-dir_DNA_pol_B_exonuc"/>
</dbReference>
<evidence type="ECO:0000259" key="10">
    <source>
        <dbReference type="Pfam" id="PF03104"/>
    </source>
</evidence>
<comment type="caution">
    <text evidence="12">The sequence shown here is derived from an EMBL/GenBank/DDBJ whole genome shotgun (WGS) entry which is preliminary data.</text>
</comment>
<dbReference type="GO" id="GO:0003887">
    <property type="term" value="F:DNA-directed DNA polymerase activity"/>
    <property type="evidence" value="ECO:0007669"/>
    <property type="project" value="UniProtKB-KW"/>
</dbReference>
<evidence type="ECO:0000313" key="12">
    <source>
        <dbReference type="EMBL" id="RLE12120.1"/>
    </source>
</evidence>
<evidence type="ECO:0000256" key="7">
    <source>
        <dbReference type="RuleBase" id="RU000442"/>
    </source>
</evidence>
<evidence type="ECO:0000256" key="8">
    <source>
        <dbReference type="SAM" id="Coils"/>
    </source>
</evidence>
<name>A0A662D8M1_UNCAE</name>
<feature type="domain" description="DNA-directed DNA polymerase family B exonuclease" evidence="10">
    <location>
        <begin position="119"/>
        <end position="308"/>
    </location>
</feature>
<dbReference type="AlphaFoldDB" id="A0A662D8M1"/>
<dbReference type="EC" id="2.7.7.7" evidence="7"/>
<dbReference type="InterPro" id="IPR017964">
    <property type="entry name" value="DNA-dir_DNA_pol_B_CS"/>
</dbReference>
<evidence type="ECO:0000259" key="9">
    <source>
        <dbReference type="Pfam" id="PF00136"/>
    </source>
</evidence>
<evidence type="ECO:0000256" key="2">
    <source>
        <dbReference type="ARBA" id="ARBA00022679"/>
    </source>
</evidence>
<dbReference type="Gene3D" id="1.10.132.60">
    <property type="entry name" value="DNA polymerase family B, C-terminal domain"/>
    <property type="match status" value="1"/>
</dbReference>
<dbReference type="SUPFAM" id="SSF56672">
    <property type="entry name" value="DNA/RNA polymerases"/>
    <property type="match status" value="1"/>
</dbReference>
<keyword evidence="8" id="KW-0175">Coiled coil</keyword>
<dbReference type="PRINTS" id="PR00106">
    <property type="entry name" value="DNAPOLB"/>
</dbReference>
<comment type="similarity">
    <text evidence="1 7">Belongs to the DNA polymerase type-B family.</text>
</comment>
<keyword evidence="5 7" id="KW-0238">DNA-binding</keyword>
<sequence>MKLEIFLLDADYIEKEGNVLLRLFGKTEQGKNVAVFFEYEPYFYVLPQNLERAEREIKDLLERTGKEKIRRIDKVKKELELQEREFLKVVCNLPSDTQKVRDVVKQLEGKRGGTGSVIEEYEYAINFYRRFLLDKKISGSCWVEVEGDPVKSDLKVDFSLTGKGIKPVEKLDLPQLKVLSFDIETYEEGGRKEIIMLSLWGNDKFSRVLTYRKGNFQSYVEVVDDEKKLLERFVEIIDDQNPDILVSFNGDAFDFPVIQERASQKKVKLTLSRDKKEMRFTRRARASSARIKGRVHIDLFNFINNILSPNLQTEVLTLDAVSSELLGDKKIEMDYQDLLEVWREKKDLSKLAEYCLKDSELTFKLANLLLPQILEISRIVGQLPFDSSRMTYGQLAEWYLTRKAVEVGRIIPNQPKWEDIKIRRSYTYTGGFVKEPLAGLHENIAVLDFRSLYPSVIATFNISPETLNCSCCKEDGYKVPGTGYWFCKKRKGFVSQVIKQLINDRAKIKEKMKHVEKDTLEYRILDNRQLALKIVANATYGMFAFAGAKWYCRECAESCAAFGRYYTIQTIKKAEEKGFTVVYADTDSCFINLPERENLGEKTKEFLNYINEELPGILELELQGVYKRGIFIPRGAAPGTAKKRYALIDEQDNLVIRGLETVRRDWCNLAKDVQRQVLIYVLKEKNVDKAIQYVRKIVKMLKEEKIPLKELIIYEQLTKPLFKYKQIGPHVVAARKMLQRGREVGEGMLVMFAIIKGKGSISERAEPIEDVTRGDIDEGYYIENQIIPAALRVLQVLNVDKRKLLNNTRPEDSPQIQGKFWN</sequence>
<evidence type="ECO:0000313" key="13">
    <source>
        <dbReference type="Proteomes" id="UP000267654"/>
    </source>
</evidence>
<dbReference type="InterPro" id="IPR043502">
    <property type="entry name" value="DNA/RNA_pol_sf"/>
</dbReference>
<dbReference type="InterPro" id="IPR050240">
    <property type="entry name" value="DNA_pol_type-B"/>
</dbReference>
<feature type="coiled-coil region" evidence="8">
    <location>
        <begin position="50"/>
        <end position="85"/>
    </location>
</feature>
<dbReference type="GO" id="GO:0000166">
    <property type="term" value="F:nucleotide binding"/>
    <property type="evidence" value="ECO:0007669"/>
    <property type="project" value="InterPro"/>
</dbReference>
<dbReference type="InterPro" id="IPR006172">
    <property type="entry name" value="DNA-dir_DNA_pol_B"/>
</dbReference>
<dbReference type="Gene3D" id="3.90.1600.10">
    <property type="entry name" value="Palm domain of DNA polymerase"/>
    <property type="match status" value="1"/>
</dbReference>
<dbReference type="Proteomes" id="UP000267654">
    <property type="component" value="Unassembled WGS sequence"/>
</dbReference>
<comment type="catalytic activity">
    <reaction evidence="6 7">
        <text>DNA(n) + a 2'-deoxyribonucleoside 5'-triphosphate = DNA(n+1) + diphosphate</text>
        <dbReference type="Rhea" id="RHEA:22508"/>
        <dbReference type="Rhea" id="RHEA-COMP:17339"/>
        <dbReference type="Rhea" id="RHEA-COMP:17340"/>
        <dbReference type="ChEBI" id="CHEBI:33019"/>
        <dbReference type="ChEBI" id="CHEBI:61560"/>
        <dbReference type="ChEBI" id="CHEBI:173112"/>
        <dbReference type="EC" id="2.7.7.7"/>
    </reaction>
</comment>
<feature type="domain" description="DNA-directed DNA polymerase family B multifunctional" evidence="9">
    <location>
        <begin position="399"/>
        <end position="796"/>
    </location>
</feature>
<dbReference type="GO" id="GO:0006261">
    <property type="term" value="P:DNA-templated DNA replication"/>
    <property type="evidence" value="ECO:0007669"/>
    <property type="project" value="TreeGrafter"/>
</dbReference>
<dbReference type="EMBL" id="QMQB01000184">
    <property type="protein sequence ID" value="RLE12120.1"/>
    <property type="molecule type" value="Genomic_DNA"/>
</dbReference>
<dbReference type="PROSITE" id="PS00116">
    <property type="entry name" value="DNA_POLYMERASE_B"/>
    <property type="match status" value="1"/>
</dbReference>
<dbReference type="Proteomes" id="UP000885660">
    <property type="component" value="Unassembled WGS sequence"/>
</dbReference>
<dbReference type="SMART" id="SM00486">
    <property type="entry name" value="POLBc"/>
    <property type="match status" value="1"/>
</dbReference>
<protein>
    <recommendedName>
        <fullName evidence="7">DNA polymerase</fullName>
        <ecNumber evidence="7">2.7.7.7</ecNumber>
    </recommendedName>
</protein>
<dbReference type="NCBIfam" id="TIGR00592">
    <property type="entry name" value="pol2"/>
    <property type="match status" value="1"/>
</dbReference>
<dbReference type="InterPro" id="IPR042087">
    <property type="entry name" value="DNA_pol_B_thumb"/>
</dbReference>
<gene>
    <name evidence="12" type="ORF">DRI96_05035</name>
    <name evidence="11" type="ORF">ENG47_01850</name>
</gene>